<dbReference type="RefSeq" id="WP_084067954.1">
    <property type="nucleotide sequence ID" value="NZ_FQVI01000015.1"/>
</dbReference>
<evidence type="ECO:0000313" key="3">
    <source>
        <dbReference type="EMBL" id="SHF18706.1"/>
    </source>
</evidence>
<sequence length="460" mass="50969">MSVRNKILETLKKIITSAKKLLTLNIGTLIFGALFIYMLITVLLYVTSTHVTSYQVTAGPLAKNQTYTALALRTEEVVTADSPGYVTYYAREGSKVRKAGTIYSVGDTKTQSADMELNEEDLEKIRSQLAKFANNFSSDTFHDVYSLKYEIEGTILQSAGIGASGEDTGSVSATFGTQTIYNAPYDGVVLYSTDGYESLTPEDVSGDSFSQMSYQQNHLLSDSQVKAGEPVYKLVTDENWTLMIPLTDKQAAELADRTAIKVKFLKDGATQVGSFSIVEKKDGKYGQIDLSNGMVRYASDRFLEIELVTNTKTGLKIPMSSVVSKEFYLIPEEFKTQGDNQQEAGFLVRREGKGGKTTTEFISTTLYELKDGSYYVETSDFKKGDVIVKQDSSQNYVIGETAELEGVYSMNKGYAVFRKISVLDQNDEYCIVDKDTSYGIAQFDHIVLNGNSVKEEDILY</sequence>
<keyword evidence="4" id="KW-1185">Reference proteome</keyword>
<dbReference type="InterPro" id="IPR058709">
    <property type="entry name" value="BSH_RND-rel"/>
</dbReference>
<gene>
    <name evidence="3" type="ORF">SAMN02745158_02824</name>
</gene>
<keyword evidence="1" id="KW-0812">Transmembrane</keyword>
<evidence type="ECO:0000313" key="4">
    <source>
        <dbReference type="Proteomes" id="UP000184245"/>
    </source>
</evidence>
<evidence type="ECO:0000256" key="1">
    <source>
        <dbReference type="SAM" id="Phobius"/>
    </source>
</evidence>
<feature type="domain" description="RND related barrel-sandwich hybrid" evidence="2">
    <location>
        <begin position="75"/>
        <end position="235"/>
    </location>
</feature>
<protein>
    <recommendedName>
        <fullName evidence="2">RND related barrel-sandwich hybrid domain-containing protein</fullName>
    </recommendedName>
</protein>
<dbReference type="AlphaFoldDB" id="A0A1M4ZMB7"/>
<dbReference type="Pfam" id="PF26018">
    <property type="entry name" value="BSH_RND_rel"/>
    <property type="match status" value="1"/>
</dbReference>
<keyword evidence="1" id="KW-1133">Transmembrane helix</keyword>
<feature type="transmembrane region" description="Helical" evidence="1">
    <location>
        <begin position="21"/>
        <end position="46"/>
    </location>
</feature>
<accession>A0A1M4ZMB7</accession>
<dbReference type="EMBL" id="FQVI01000015">
    <property type="protein sequence ID" value="SHF18706.1"/>
    <property type="molecule type" value="Genomic_DNA"/>
</dbReference>
<proteinExistence type="predicted"/>
<dbReference type="Proteomes" id="UP000184245">
    <property type="component" value="Unassembled WGS sequence"/>
</dbReference>
<evidence type="ECO:0000259" key="2">
    <source>
        <dbReference type="Pfam" id="PF26018"/>
    </source>
</evidence>
<dbReference type="STRING" id="1122155.SAMN02745158_02824"/>
<dbReference type="OrthoDB" id="1834786at2"/>
<name>A0A1M4ZMB7_9CLOT</name>
<organism evidence="3 4">
    <name type="scientific">Lactonifactor longoviformis DSM 17459</name>
    <dbReference type="NCBI Taxonomy" id="1122155"/>
    <lineage>
        <taxon>Bacteria</taxon>
        <taxon>Bacillati</taxon>
        <taxon>Bacillota</taxon>
        <taxon>Clostridia</taxon>
        <taxon>Eubacteriales</taxon>
        <taxon>Clostridiaceae</taxon>
        <taxon>Lactonifactor</taxon>
    </lineage>
</organism>
<keyword evidence="1" id="KW-0472">Membrane</keyword>
<reference evidence="3 4" key="1">
    <citation type="submission" date="2016-11" db="EMBL/GenBank/DDBJ databases">
        <authorList>
            <person name="Jaros S."/>
            <person name="Januszkiewicz K."/>
            <person name="Wedrychowicz H."/>
        </authorList>
    </citation>
    <scope>NUCLEOTIDE SEQUENCE [LARGE SCALE GENOMIC DNA]</scope>
    <source>
        <strain evidence="3 4">DSM 17459</strain>
    </source>
</reference>